<accession>A0A225E4L3</accession>
<organism evidence="1 2">
    <name type="scientific">Fimbriiglobus ruber</name>
    <dbReference type="NCBI Taxonomy" id="1908690"/>
    <lineage>
        <taxon>Bacteria</taxon>
        <taxon>Pseudomonadati</taxon>
        <taxon>Planctomycetota</taxon>
        <taxon>Planctomycetia</taxon>
        <taxon>Gemmatales</taxon>
        <taxon>Gemmataceae</taxon>
        <taxon>Fimbriiglobus</taxon>
    </lineage>
</organism>
<dbReference type="Gene3D" id="3.80.10.10">
    <property type="entry name" value="Ribonuclease Inhibitor"/>
    <property type="match status" value="1"/>
</dbReference>
<evidence type="ECO:0008006" key="3">
    <source>
        <dbReference type="Google" id="ProtNLM"/>
    </source>
</evidence>
<dbReference type="InterPro" id="IPR032675">
    <property type="entry name" value="LRR_dom_sf"/>
</dbReference>
<name>A0A225E4L3_9BACT</name>
<protein>
    <recommendedName>
        <fullName evidence="3">Repeat-companion domain protein</fullName>
    </recommendedName>
</protein>
<dbReference type="NCBIfam" id="TIGR02996">
    <property type="entry name" value="rpt_mate_G_obs"/>
    <property type="match status" value="1"/>
</dbReference>
<comment type="caution">
    <text evidence="1">The sequence shown here is derived from an EMBL/GenBank/DDBJ whole genome shotgun (WGS) entry which is preliminary data.</text>
</comment>
<gene>
    <name evidence="1" type="ORF">FRUB_00403</name>
</gene>
<dbReference type="OrthoDB" id="286383at2"/>
<dbReference type="Proteomes" id="UP000214646">
    <property type="component" value="Unassembled WGS sequence"/>
</dbReference>
<reference evidence="2" key="1">
    <citation type="submission" date="2017-06" db="EMBL/GenBank/DDBJ databases">
        <title>Genome analysis of Fimbriiglobus ruber SP5, the first member of the order Planctomycetales with confirmed chitinolytic capability.</title>
        <authorList>
            <person name="Ravin N.V."/>
            <person name="Rakitin A.L."/>
            <person name="Ivanova A.A."/>
            <person name="Beletsky A.V."/>
            <person name="Kulichevskaya I.S."/>
            <person name="Mardanov A.V."/>
            <person name="Dedysh S.N."/>
        </authorList>
    </citation>
    <scope>NUCLEOTIDE SEQUENCE [LARGE SCALE GENOMIC DNA]</scope>
    <source>
        <strain evidence="2">SP5</strain>
    </source>
</reference>
<keyword evidence="2" id="KW-1185">Reference proteome</keyword>
<dbReference type="RefSeq" id="WP_088251899.1">
    <property type="nucleotide sequence ID" value="NZ_NIDE01000001.1"/>
</dbReference>
<evidence type="ECO:0000313" key="1">
    <source>
        <dbReference type="EMBL" id="OWK46704.1"/>
    </source>
</evidence>
<evidence type="ECO:0000313" key="2">
    <source>
        <dbReference type="Proteomes" id="UP000214646"/>
    </source>
</evidence>
<sequence length="232" mass="25979">MLDREPFLRAIFANPADDLPRLVFADWLEERGEGAWADVIRTECERARAGEIEDSERKRGFVVCDTIRVHADEIANADAFRNRACSERPEWYGATRLRITGGRVASPLVIPAILASPVVERVSELDLSGTEVALVPIDSESSEIEGVLKFVDYEVKPVVTVPVVIALSQSKEVRRLTSLDLTNNNLDNDAARALAKSSHLIRLERLLFWQGNTVRGRVWSLLVERFGKDVVQ</sequence>
<proteinExistence type="predicted"/>
<dbReference type="InterPro" id="IPR014338">
    <property type="entry name" value="CHP02996_rpt-companion-dom"/>
</dbReference>
<dbReference type="EMBL" id="NIDE01000001">
    <property type="protein sequence ID" value="OWK46704.1"/>
    <property type="molecule type" value="Genomic_DNA"/>
</dbReference>
<dbReference type="AlphaFoldDB" id="A0A225E4L3"/>